<keyword evidence="2" id="KW-1185">Reference proteome</keyword>
<name>A0AAY4BD43_9TELE</name>
<dbReference type="AlphaFoldDB" id="A0AAY4BD43"/>
<reference evidence="1 2" key="1">
    <citation type="submission" date="2020-06" db="EMBL/GenBank/DDBJ databases">
        <authorList>
            <consortium name="Wellcome Sanger Institute Data Sharing"/>
        </authorList>
    </citation>
    <scope>NUCLEOTIDE SEQUENCE [LARGE SCALE GENOMIC DNA]</scope>
</reference>
<dbReference type="Proteomes" id="UP000694580">
    <property type="component" value="Chromosome 7"/>
</dbReference>
<reference evidence="1" key="2">
    <citation type="submission" date="2025-08" db="UniProtKB">
        <authorList>
            <consortium name="Ensembl"/>
        </authorList>
    </citation>
    <scope>IDENTIFICATION</scope>
</reference>
<reference evidence="1" key="3">
    <citation type="submission" date="2025-09" db="UniProtKB">
        <authorList>
            <consortium name="Ensembl"/>
        </authorList>
    </citation>
    <scope>IDENTIFICATION</scope>
</reference>
<accession>A0AAY4BD43</accession>
<evidence type="ECO:0000313" key="1">
    <source>
        <dbReference type="Ensembl" id="ENSDCDP00010018795.1"/>
    </source>
</evidence>
<evidence type="ECO:0000313" key="2">
    <source>
        <dbReference type="Proteomes" id="UP000694580"/>
    </source>
</evidence>
<proteinExistence type="predicted"/>
<protein>
    <submittedName>
        <fullName evidence="1">Uncharacterized protein</fullName>
    </submittedName>
</protein>
<dbReference type="Ensembl" id="ENSDCDT00010019882.1">
    <property type="protein sequence ID" value="ENSDCDP00010018795.1"/>
    <property type="gene ID" value="ENSDCDG00010008519.1"/>
</dbReference>
<organism evidence="1 2">
    <name type="scientific">Denticeps clupeoides</name>
    <name type="common">denticle herring</name>
    <dbReference type="NCBI Taxonomy" id="299321"/>
    <lineage>
        <taxon>Eukaryota</taxon>
        <taxon>Metazoa</taxon>
        <taxon>Chordata</taxon>
        <taxon>Craniata</taxon>
        <taxon>Vertebrata</taxon>
        <taxon>Euteleostomi</taxon>
        <taxon>Actinopterygii</taxon>
        <taxon>Neopterygii</taxon>
        <taxon>Teleostei</taxon>
        <taxon>Clupei</taxon>
        <taxon>Clupeiformes</taxon>
        <taxon>Denticipitoidei</taxon>
        <taxon>Denticipitidae</taxon>
        <taxon>Denticeps</taxon>
    </lineage>
</organism>
<dbReference type="GeneTree" id="ENSGT00990000213020"/>
<sequence>ALHQLEKMGGINNKRHRCKPSKCIARLFYFQNSYKNQYNVHVNAEKEKNPSKLLVHREELELDRDRWRRRPGDRERSRERLHLLLMRGGVRRHMGGGGGILLGGLSLRGGGRMRGASTAVAVISCPSIWPVEDRRMSK</sequence>